<dbReference type="InterPro" id="IPR011991">
    <property type="entry name" value="ArsR-like_HTH"/>
</dbReference>
<name>A0A940RZD0_9ACTN</name>
<dbReference type="PANTHER" id="PTHR33164:SF57">
    <property type="entry name" value="MARR-FAMILY TRANSCRIPTIONAL REGULATOR"/>
    <property type="match status" value="1"/>
</dbReference>
<dbReference type="InterPro" id="IPR000835">
    <property type="entry name" value="HTH_MarR-typ"/>
</dbReference>
<keyword evidence="4" id="KW-1185">Reference proteome</keyword>
<reference evidence="3" key="1">
    <citation type="submission" date="2021-03" db="EMBL/GenBank/DDBJ databases">
        <title>Whole genome sequence of Streptomyces bomunensis MMS17-BM035.</title>
        <authorList>
            <person name="Lee J.H."/>
        </authorList>
    </citation>
    <scope>NUCLEOTIDE SEQUENCE</scope>
    <source>
        <strain evidence="3">MMS17-BM035</strain>
    </source>
</reference>
<dbReference type="SUPFAM" id="SSF46785">
    <property type="entry name" value="Winged helix' DNA-binding domain"/>
    <property type="match status" value="1"/>
</dbReference>
<dbReference type="Proteomes" id="UP000670475">
    <property type="component" value="Unassembled WGS sequence"/>
</dbReference>
<feature type="region of interest" description="Disordered" evidence="1">
    <location>
        <begin position="1"/>
        <end position="33"/>
    </location>
</feature>
<accession>A0A940RZD0</accession>
<dbReference type="InterPro" id="IPR036388">
    <property type="entry name" value="WH-like_DNA-bd_sf"/>
</dbReference>
<dbReference type="InterPro" id="IPR036390">
    <property type="entry name" value="WH_DNA-bd_sf"/>
</dbReference>
<dbReference type="GO" id="GO:0003700">
    <property type="term" value="F:DNA-binding transcription factor activity"/>
    <property type="evidence" value="ECO:0007669"/>
    <property type="project" value="InterPro"/>
</dbReference>
<gene>
    <name evidence="3" type="ORF">JFN87_19415</name>
</gene>
<dbReference type="Pfam" id="PF12802">
    <property type="entry name" value="MarR_2"/>
    <property type="match status" value="1"/>
</dbReference>
<organism evidence="3 4">
    <name type="scientific">Streptomyces montanisoli</name>
    <dbReference type="NCBI Taxonomy" id="2798581"/>
    <lineage>
        <taxon>Bacteria</taxon>
        <taxon>Bacillati</taxon>
        <taxon>Actinomycetota</taxon>
        <taxon>Actinomycetes</taxon>
        <taxon>Kitasatosporales</taxon>
        <taxon>Streptomycetaceae</taxon>
        <taxon>Streptomyces</taxon>
    </lineage>
</organism>
<evidence type="ECO:0000256" key="1">
    <source>
        <dbReference type="SAM" id="MobiDB-lite"/>
    </source>
</evidence>
<dbReference type="InterPro" id="IPR039422">
    <property type="entry name" value="MarR/SlyA-like"/>
</dbReference>
<protein>
    <submittedName>
        <fullName evidence="3">MarR family transcriptional regulator</fullName>
    </submittedName>
</protein>
<dbReference type="EMBL" id="JAGIQL010000080">
    <property type="protein sequence ID" value="MBP0459654.1"/>
    <property type="molecule type" value="Genomic_DNA"/>
</dbReference>
<dbReference type="GO" id="GO:0006950">
    <property type="term" value="P:response to stress"/>
    <property type="evidence" value="ECO:0007669"/>
    <property type="project" value="TreeGrafter"/>
</dbReference>
<sequence length="195" mass="20704">MGPPADARTVGRKRSARHDATVETTPGPPPSRAESIAALQSVLSALAYSLTRTGTHARLTAAAGTPIDRPGLALLRVLADEPEPLRVGELAERLGVRHPHVTRQVSQLAEQGLVERAENGGDRRVQLVAPTRRGRDTLARVVGAVEAKLSESLADVDAERIMAAVDVLSRVGKWSWDSAVVHPDTQGPEDTESGV</sequence>
<evidence type="ECO:0000313" key="3">
    <source>
        <dbReference type="EMBL" id="MBP0459654.1"/>
    </source>
</evidence>
<dbReference type="CDD" id="cd00090">
    <property type="entry name" value="HTH_ARSR"/>
    <property type="match status" value="1"/>
</dbReference>
<proteinExistence type="predicted"/>
<evidence type="ECO:0000313" key="4">
    <source>
        <dbReference type="Proteomes" id="UP000670475"/>
    </source>
</evidence>
<evidence type="ECO:0000259" key="2">
    <source>
        <dbReference type="PROSITE" id="PS50995"/>
    </source>
</evidence>
<comment type="caution">
    <text evidence="3">The sequence shown here is derived from an EMBL/GenBank/DDBJ whole genome shotgun (WGS) entry which is preliminary data.</text>
</comment>
<dbReference type="PROSITE" id="PS50995">
    <property type="entry name" value="HTH_MARR_2"/>
    <property type="match status" value="1"/>
</dbReference>
<dbReference type="SMART" id="SM00347">
    <property type="entry name" value="HTH_MARR"/>
    <property type="match status" value="1"/>
</dbReference>
<dbReference type="PRINTS" id="PR00598">
    <property type="entry name" value="HTHMARR"/>
</dbReference>
<feature type="domain" description="HTH marR-type" evidence="2">
    <location>
        <begin position="36"/>
        <end position="173"/>
    </location>
</feature>
<dbReference type="Gene3D" id="1.10.10.10">
    <property type="entry name" value="Winged helix-like DNA-binding domain superfamily/Winged helix DNA-binding domain"/>
    <property type="match status" value="1"/>
</dbReference>
<dbReference type="PANTHER" id="PTHR33164">
    <property type="entry name" value="TRANSCRIPTIONAL REGULATOR, MARR FAMILY"/>
    <property type="match status" value="1"/>
</dbReference>
<dbReference type="AlphaFoldDB" id="A0A940RZD0"/>